<dbReference type="Pfam" id="PF03721">
    <property type="entry name" value="UDPG_MGDP_dh_N"/>
    <property type="match status" value="1"/>
</dbReference>
<dbReference type="GO" id="GO:0051287">
    <property type="term" value="F:NAD binding"/>
    <property type="evidence" value="ECO:0007669"/>
    <property type="project" value="InterPro"/>
</dbReference>
<dbReference type="AlphaFoldDB" id="A0A844XB10"/>
<dbReference type="InterPro" id="IPR036291">
    <property type="entry name" value="NAD(P)-bd_dom_sf"/>
</dbReference>
<proteinExistence type="predicted"/>
<evidence type="ECO:0000313" key="2">
    <source>
        <dbReference type="EMBL" id="MWV26969.1"/>
    </source>
</evidence>
<evidence type="ECO:0000259" key="1">
    <source>
        <dbReference type="Pfam" id="PF03721"/>
    </source>
</evidence>
<dbReference type="PANTHER" id="PTHR43491:SF1">
    <property type="entry name" value="UDP-N-ACETYL-D-MANNOSAMINE DEHYDROGENASE"/>
    <property type="match status" value="1"/>
</dbReference>
<feature type="domain" description="UDP-glucose/GDP-mannose dehydrogenase N-terminal" evidence="1">
    <location>
        <begin position="5"/>
        <end position="67"/>
    </location>
</feature>
<dbReference type="GO" id="GO:0016628">
    <property type="term" value="F:oxidoreductase activity, acting on the CH-CH group of donors, NAD or NADP as acceptor"/>
    <property type="evidence" value="ECO:0007669"/>
    <property type="project" value="InterPro"/>
</dbReference>
<gene>
    <name evidence="2" type="ORF">GRF63_03525</name>
</gene>
<name>A0A844XB10_9SPHN</name>
<reference evidence="2 3" key="1">
    <citation type="submission" date="2019-12" db="EMBL/GenBank/DDBJ databases">
        <authorList>
            <person name="Lee S.D."/>
        </authorList>
    </citation>
    <scope>NUCLEOTIDE SEQUENCE [LARGE SCALE GENOMIC DNA]</scope>
    <source>
        <strain evidence="2 3">GH3-10</strain>
    </source>
</reference>
<dbReference type="Gene3D" id="3.40.50.720">
    <property type="entry name" value="NAD(P)-binding Rossmann-like Domain"/>
    <property type="match status" value="1"/>
</dbReference>
<evidence type="ECO:0000313" key="3">
    <source>
        <dbReference type="Proteomes" id="UP000461409"/>
    </source>
</evidence>
<comment type="caution">
    <text evidence="2">The sequence shown here is derived from an EMBL/GenBank/DDBJ whole genome shotgun (WGS) entry which is preliminary data.</text>
</comment>
<dbReference type="SUPFAM" id="SSF51735">
    <property type="entry name" value="NAD(P)-binding Rossmann-fold domains"/>
    <property type="match status" value="1"/>
</dbReference>
<protein>
    <recommendedName>
        <fullName evidence="1">UDP-glucose/GDP-mannose dehydrogenase N-terminal domain-containing protein</fullName>
    </recommendedName>
</protein>
<dbReference type="Proteomes" id="UP000461409">
    <property type="component" value="Unassembled WGS sequence"/>
</dbReference>
<dbReference type="InterPro" id="IPR028359">
    <property type="entry name" value="UDP_ManNAc/GlcNAc_DH"/>
</dbReference>
<dbReference type="PANTHER" id="PTHR43491">
    <property type="entry name" value="UDP-N-ACETYL-D-MANNOSAMINE DEHYDROGENASE"/>
    <property type="match status" value="1"/>
</dbReference>
<dbReference type="GO" id="GO:0016616">
    <property type="term" value="F:oxidoreductase activity, acting on the CH-OH group of donors, NAD or NADP as acceptor"/>
    <property type="evidence" value="ECO:0007669"/>
    <property type="project" value="InterPro"/>
</dbReference>
<sequence length="68" mass="7566">MARLAEPHVNTVCVPAPFIKHREPDLSYVLGTAQTISRRLRQGQPVILESTTFPRATVKVLKPILSES</sequence>
<dbReference type="InterPro" id="IPR001732">
    <property type="entry name" value="UDP-Glc/GDP-Man_DH_N"/>
</dbReference>
<reference evidence="2 3" key="2">
    <citation type="submission" date="2020-02" db="EMBL/GenBank/DDBJ databases">
        <title>Erythrobacter dongmakensis sp. nov., isolated from a tidal mudflat.</title>
        <authorList>
            <person name="Kim I.S."/>
        </authorList>
    </citation>
    <scope>NUCLEOTIDE SEQUENCE [LARGE SCALE GENOMIC DNA]</scope>
    <source>
        <strain evidence="2 3">GH3-10</strain>
    </source>
</reference>
<organism evidence="2 3">
    <name type="scientific">Aurantiacibacter rhizosphaerae</name>
    <dbReference type="NCBI Taxonomy" id="2691582"/>
    <lineage>
        <taxon>Bacteria</taxon>
        <taxon>Pseudomonadati</taxon>
        <taxon>Pseudomonadota</taxon>
        <taxon>Alphaproteobacteria</taxon>
        <taxon>Sphingomonadales</taxon>
        <taxon>Erythrobacteraceae</taxon>
        <taxon>Aurantiacibacter</taxon>
    </lineage>
</organism>
<dbReference type="EMBL" id="WUBR01000001">
    <property type="protein sequence ID" value="MWV26969.1"/>
    <property type="molecule type" value="Genomic_DNA"/>
</dbReference>
<dbReference type="GO" id="GO:0000271">
    <property type="term" value="P:polysaccharide biosynthetic process"/>
    <property type="evidence" value="ECO:0007669"/>
    <property type="project" value="InterPro"/>
</dbReference>
<keyword evidence="3" id="KW-1185">Reference proteome</keyword>
<accession>A0A844XB10</accession>